<evidence type="ECO:0000256" key="7">
    <source>
        <dbReference type="ARBA" id="ARBA00022840"/>
    </source>
</evidence>
<feature type="transmembrane region" description="Helical" evidence="9">
    <location>
        <begin position="242"/>
        <end position="265"/>
    </location>
</feature>
<dbReference type="CDD" id="cd16917">
    <property type="entry name" value="HATPase_UhpB-NarQ-NarX-like"/>
    <property type="match status" value="1"/>
</dbReference>
<dbReference type="Gene3D" id="3.30.565.10">
    <property type="entry name" value="Histidine kinase-like ATPase, C-terminal domain"/>
    <property type="match status" value="1"/>
</dbReference>
<reference evidence="11 12" key="1">
    <citation type="submission" date="2021-01" db="EMBL/GenBank/DDBJ databases">
        <title>Whole genome shotgun sequence of Asanoa iriomotensis NBRC 100142.</title>
        <authorList>
            <person name="Komaki H."/>
            <person name="Tamura T."/>
        </authorList>
    </citation>
    <scope>NUCLEOTIDE SEQUENCE [LARGE SCALE GENOMIC DNA]</scope>
    <source>
        <strain evidence="11 12">NBRC 100142</strain>
    </source>
</reference>
<protein>
    <recommendedName>
        <fullName evidence="2">histidine kinase</fullName>
        <ecNumber evidence="2">2.7.13.3</ecNumber>
    </recommendedName>
</protein>
<comment type="caution">
    <text evidence="11">The sequence shown here is derived from an EMBL/GenBank/DDBJ whole genome shotgun (WGS) entry which is preliminary data.</text>
</comment>
<organism evidence="11 12">
    <name type="scientific">Asanoa iriomotensis</name>
    <dbReference type="NCBI Taxonomy" id="234613"/>
    <lineage>
        <taxon>Bacteria</taxon>
        <taxon>Bacillati</taxon>
        <taxon>Actinomycetota</taxon>
        <taxon>Actinomycetes</taxon>
        <taxon>Micromonosporales</taxon>
        <taxon>Micromonosporaceae</taxon>
        <taxon>Asanoa</taxon>
    </lineage>
</organism>
<dbReference type="Pfam" id="PF02518">
    <property type="entry name" value="HATPase_c"/>
    <property type="match status" value="1"/>
</dbReference>
<accession>A0ABQ4C233</accession>
<dbReference type="InterPro" id="IPR003594">
    <property type="entry name" value="HATPase_dom"/>
</dbReference>
<evidence type="ECO:0000256" key="3">
    <source>
        <dbReference type="ARBA" id="ARBA00022553"/>
    </source>
</evidence>
<evidence type="ECO:0000256" key="5">
    <source>
        <dbReference type="ARBA" id="ARBA00022741"/>
    </source>
</evidence>
<feature type="transmembrane region" description="Helical" evidence="9">
    <location>
        <begin position="304"/>
        <end position="327"/>
    </location>
</feature>
<dbReference type="InterPro" id="IPR011712">
    <property type="entry name" value="Sig_transdc_His_kin_sub3_dim/P"/>
</dbReference>
<gene>
    <name evidence="11" type="ORF">Air01nite_29340</name>
</gene>
<keyword evidence="3" id="KW-0597">Phosphoprotein</keyword>
<dbReference type="EMBL" id="BONC01000017">
    <property type="protein sequence ID" value="GIF56839.1"/>
    <property type="molecule type" value="Genomic_DNA"/>
</dbReference>
<dbReference type="InterPro" id="IPR036890">
    <property type="entry name" value="HATPase_C_sf"/>
</dbReference>
<dbReference type="Gene3D" id="1.20.5.1930">
    <property type="match status" value="1"/>
</dbReference>
<dbReference type="PANTHER" id="PTHR24421">
    <property type="entry name" value="NITRATE/NITRITE SENSOR PROTEIN NARX-RELATED"/>
    <property type="match status" value="1"/>
</dbReference>
<evidence type="ECO:0000259" key="10">
    <source>
        <dbReference type="SMART" id="SM00387"/>
    </source>
</evidence>
<evidence type="ECO:0000256" key="4">
    <source>
        <dbReference type="ARBA" id="ARBA00022679"/>
    </source>
</evidence>
<evidence type="ECO:0000313" key="12">
    <source>
        <dbReference type="Proteomes" id="UP000624325"/>
    </source>
</evidence>
<evidence type="ECO:0000256" key="8">
    <source>
        <dbReference type="ARBA" id="ARBA00023012"/>
    </source>
</evidence>
<keyword evidence="9" id="KW-0472">Membrane</keyword>
<dbReference type="EC" id="2.7.13.3" evidence="2"/>
<dbReference type="SUPFAM" id="SSF55874">
    <property type="entry name" value="ATPase domain of HSP90 chaperone/DNA topoisomerase II/histidine kinase"/>
    <property type="match status" value="1"/>
</dbReference>
<evidence type="ECO:0000256" key="1">
    <source>
        <dbReference type="ARBA" id="ARBA00000085"/>
    </source>
</evidence>
<sequence length="686" mass="71481">MDGVRRIGTGTGCDSVLARVCPGPSSTYRVAMALPRVFAYASALVVTGMAVTAAVLAAEVPDLVGYVAVAVVLGLFSTALGVVVARRRPHNLVGPVLVLVGASPVWVAFGDLYTAVVEARPGALPVWDWYVAISPGTWMVLYVPAALLMLIFPDGRLPGPRWRWVGYGLIVVPILFTLLAAGDPEPFPAPFADVPHLYTLPGWFLVPALGLLAVFLGLLVASMAAMVVRYRRAADPVRRAQVRWFALGALFLPATLLLCWASYLFTDRPDLVLAGLAATYLALPAATAIALLRHDLYDVDKAISTAATYGLVTTLLLTFYMVASFLVGLGTGGASPVAAAAATAVCAAVLAPLRVRLQRAVDRRLYPVRRAALAAIDGLRDRTHAGQASPEQLEEVLAAALRDPALRVGYLVPGATGLVSATGAPLPSGAALRVPVRAGGHEIGALLRGTVGSRELLRELADAAALLVEVVALRIELRQALSDVELSRARLLHAGYAERRRLERDLHDGAQQRLVSLGMTLRLAQRHLDDGTVDVDGLLDESVASLGLAVAELRQLAHGLRPSSLDDGLGPALSSLASKAPVPVALDVCPDPVPDDVATTAFYVASEALTNAIKHAAPGAIGLRVARLDDRLTVRVSDDGPGGAVVRPGAGLAGLADRVAAAGGLLSLTSPAGRGTVVEAVLPCAS</sequence>
<evidence type="ECO:0000256" key="6">
    <source>
        <dbReference type="ARBA" id="ARBA00022777"/>
    </source>
</evidence>
<evidence type="ECO:0000313" key="11">
    <source>
        <dbReference type="EMBL" id="GIF56839.1"/>
    </source>
</evidence>
<dbReference type="SMART" id="SM00387">
    <property type="entry name" value="HATPase_c"/>
    <property type="match status" value="1"/>
</dbReference>
<feature type="transmembrane region" description="Helical" evidence="9">
    <location>
        <begin position="202"/>
        <end position="230"/>
    </location>
</feature>
<feature type="transmembrane region" description="Helical" evidence="9">
    <location>
        <begin position="63"/>
        <end position="85"/>
    </location>
</feature>
<keyword evidence="8" id="KW-0902">Two-component regulatory system</keyword>
<feature type="transmembrane region" description="Helical" evidence="9">
    <location>
        <begin position="271"/>
        <end position="292"/>
    </location>
</feature>
<evidence type="ECO:0000256" key="9">
    <source>
        <dbReference type="SAM" id="Phobius"/>
    </source>
</evidence>
<keyword evidence="5" id="KW-0547">Nucleotide-binding</keyword>
<proteinExistence type="predicted"/>
<feature type="transmembrane region" description="Helical" evidence="9">
    <location>
        <begin position="129"/>
        <end position="152"/>
    </location>
</feature>
<feature type="domain" description="Histidine kinase/HSP90-like ATPase" evidence="10">
    <location>
        <begin position="596"/>
        <end position="686"/>
    </location>
</feature>
<dbReference type="PANTHER" id="PTHR24421:SF10">
    <property type="entry name" value="NITRATE_NITRITE SENSOR PROTEIN NARQ"/>
    <property type="match status" value="1"/>
</dbReference>
<keyword evidence="9" id="KW-0812">Transmembrane</keyword>
<evidence type="ECO:0000256" key="2">
    <source>
        <dbReference type="ARBA" id="ARBA00012438"/>
    </source>
</evidence>
<dbReference type="InterPro" id="IPR050482">
    <property type="entry name" value="Sensor_HK_TwoCompSys"/>
</dbReference>
<keyword evidence="9" id="KW-1133">Transmembrane helix</keyword>
<name>A0ABQ4C233_9ACTN</name>
<feature type="transmembrane region" description="Helical" evidence="9">
    <location>
        <begin position="37"/>
        <end position="57"/>
    </location>
</feature>
<feature type="transmembrane region" description="Helical" evidence="9">
    <location>
        <begin position="333"/>
        <end position="355"/>
    </location>
</feature>
<dbReference type="Pfam" id="PF07730">
    <property type="entry name" value="HisKA_3"/>
    <property type="match status" value="1"/>
</dbReference>
<comment type="catalytic activity">
    <reaction evidence="1">
        <text>ATP + protein L-histidine = ADP + protein N-phospho-L-histidine.</text>
        <dbReference type="EC" id="2.7.13.3"/>
    </reaction>
</comment>
<feature type="transmembrane region" description="Helical" evidence="9">
    <location>
        <begin position="92"/>
        <end position="109"/>
    </location>
</feature>
<keyword evidence="12" id="KW-1185">Reference proteome</keyword>
<keyword evidence="4" id="KW-0808">Transferase</keyword>
<dbReference type="Proteomes" id="UP000624325">
    <property type="component" value="Unassembled WGS sequence"/>
</dbReference>
<keyword evidence="7" id="KW-0067">ATP-binding</keyword>
<keyword evidence="6" id="KW-0418">Kinase</keyword>
<feature type="transmembrane region" description="Helical" evidence="9">
    <location>
        <begin position="164"/>
        <end position="182"/>
    </location>
</feature>